<dbReference type="OrthoDB" id="6153032at2759"/>
<keyword evidence="2" id="KW-1185">Reference proteome</keyword>
<evidence type="ECO:0000313" key="2">
    <source>
        <dbReference type="Proteomes" id="UP000770661"/>
    </source>
</evidence>
<dbReference type="SUPFAM" id="SSF46984">
    <property type="entry name" value="Smac/diablo"/>
    <property type="match status" value="1"/>
</dbReference>
<dbReference type="Gene3D" id="1.20.58.70">
    <property type="match status" value="1"/>
</dbReference>
<gene>
    <name evidence="1" type="ORF">GWK47_003795</name>
</gene>
<comment type="caution">
    <text evidence="1">The sequence shown here is derived from an EMBL/GenBank/DDBJ whole genome shotgun (WGS) entry which is preliminary data.</text>
</comment>
<sequence length="173" mass="19420">MWWRRGGGVARAWLRAWGREQCRDTRRGWLWAATGGSLLLGCAQAAHHTPAACLREGGVFLDPEDAQLTETCPLEMNEAAALTHTSLLRQASGVAVDAGVQLIHRTLRATLDFSQLHRKQLQEVLDMLEYCTTMLRHTEEHDRIWQLLVEARARQQSLKQQLQASAAAILTLT</sequence>
<dbReference type="InterPro" id="IPR009062">
    <property type="entry name" value="Smac/DIABLO-like_sf"/>
</dbReference>
<reference evidence="1" key="1">
    <citation type="submission" date="2020-07" db="EMBL/GenBank/DDBJ databases">
        <title>The High-quality genome of the commercially important snow crab, Chionoecetes opilio.</title>
        <authorList>
            <person name="Jeong J.-H."/>
            <person name="Ryu S."/>
        </authorList>
    </citation>
    <scope>NUCLEOTIDE SEQUENCE</scope>
    <source>
        <strain evidence="1">MADBK_172401_WGS</strain>
        <tissue evidence="1">Digestive gland</tissue>
    </source>
</reference>
<accession>A0A8J4YVP6</accession>
<evidence type="ECO:0000313" key="1">
    <source>
        <dbReference type="EMBL" id="KAG0728189.1"/>
    </source>
</evidence>
<name>A0A8J4YVP6_CHIOP</name>
<dbReference type="EMBL" id="JACEEZ010002526">
    <property type="protein sequence ID" value="KAG0728189.1"/>
    <property type="molecule type" value="Genomic_DNA"/>
</dbReference>
<organism evidence="1 2">
    <name type="scientific">Chionoecetes opilio</name>
    <name type="common">Atlantic snow crab</name>
    <name type="synonym">Cancer opilio</name>
    <dbReference type="NCBI Taxonomy" id="41210"/>
    <lineage>
        <taxon>Eukaryota</taxon>
        <taxon>Metazoa</taxon>
        <taxon>Ecdysozoa</taxon>
        <taxon>Arthropoda</taxon>
        <taxon>Crustacea</taxon>
        <taxon>Multicrustacea</taxon>
        <taxon>Malacostraca</taxon>
        <taxon>Eumalacostraca</taxon>
        <taxon>Eucarida</taxon>
        <taxon>Decapoda</taxon>
        <taxon>Pleocyemata</taxon>
        <taxon>Brachyura</taxon>
        <taxon>Eubrachyura</taxon>
        <taxon>Majoidea</taxon>
        <taxon>Majidae</taxon>
        <taxon>Chionoecetes</taxon>
    </lineage>
</organism>
<proteinExistence type="predicted"/>
<protein>
    <submittedName>
        <fullName evidence="1">Uncharacterized protein</fullName>
    </submittedName>
</protein>
<dbReference type="AlphaFoldDB" id="A0A8J4YVP6"/>
<dbReference type="Proteomes" id="UP000770661">
    <property type="component" value="Unassembled WGS sequence"/>
</dbReference>
<dbReference type="GO" id="GO:0006915">
    <property type="term" value="P:apoptotic process"/>
    <property type="evidence" value="ECO:0007669"/>
    <property type="project" value="InterPro"/>
</dbReference>
<dbReference type="GO" id="GO:0005739">
    <property type="term" value="C:mitochondrion"/>
    <property type="evidence" value="ECO:0007669"/>
    <property type="project" value="InterPro"/>
</dbReference>